<protein>
    <submittedName>
        <fullName evidence="1">Uncharacterized protein</fullName>
    </submittedName>
</protein>
<comment type="caution">
    <text evidence="1">The sequence shown here is derived from an EMBL/GenBank/DDBJ whole genome shotgun (WGS) entry which is preliminary data.</text>
</comment>
<proteinExistence type="predicted"/>
<organism evidence="1 2">
    <name type="scientific">Enterococcus wangshanyuanii</name>
    <dbReference type="NCBI Taxonomy" id="2005703"/>
    <lineage>
        <taxon>Bacteria</taxon>
        <taxon>Bacillati</taxon>
        <taxon>Bacillota</taxon>
        <taxon>Bacilli</taxon>
        <taxon>Lactobacillales</taxon>
        <taxon>Enterococcaceae</taxon>
        <taxon>Enterococcus</taxon>
    </lineage>
</organism>
<evidence type="ECO:0000313" key="2">
    <source>
        <dbReference type="Proteomes" id="UP000630615"/>
    </source>
</evidence>
<dbReference type="Proteomes" id="UP000630615">
    <property type="component" value="Unassembled WGS sequence"/>
</dbReference>
<accession>A0ABQ1NEM6</accession>
<sequence>MEELVEILSQVRWKEIAILLLVCEINKKEAQINYLKGSKSDLFI</sequence>
<dbReference type="RefSeq" id="WP_257790120.1">
    <property type="nucleotide sequence ID" value="NZ_BMKI01000001.1"/>
</dbReference>
<dbReference type="EMBL" id="BMKI01000001">
    <property type="protein sequence ID" value="GGC74720.1"/>
    <property type="molecule type" value="Genomic_DNA"/>
</dbReference>
<keyword evidence="2" id="KW-1185">Reference proteome</keyword>
<reference evidence="2" key="1">
    <citation type="journal article" date="2019" name="Int. J. Syst. Evol. Microbiol.">
        <title>The Global Catalogue of Microorganisms (GCM) 10K type strain sequencing project: providing services to taxonomists for standard genome sequencing and annotation.</title>
        <authorList>
            <consortium name="The Broad Institute Genomics Platform"/>
            <consortium name="The Broad Institute Genome Sequencing Center for Infectious Disease"/>
            <person name="Wu L."/>
            <person name="Ma J."/>
        </authorList>
    </citation>
    <scope>NUCLEOTIDE SEQUENCE [LARGE SCALE GENOMIC DNA]</scope>
    <source>
        <strain evidence="2">CGMCC 1.15942</strain>
    </source>
</reference>
<name>A0ABQ1NEM6_9ENTE</name>
<gene>
    <name evidence="1" type="ORF">GCM10011573_00290</name>
</gene>
<evidence type="ECO:0000313" key="1">
    <source>
        <dbReference type="EMBL" id="GGC74720.1"/>
    </source>
</evidence>